<evidence type="ECO:0000313" key="1">
    <source>
        <dbReference type="EMBL" id="MBB5187422.1"/>
    </source>
</evidence>
<dbReference type="Proteomes" id="UP000536640">
    <property type="component" value="Unassembled WGS sequence"/>
</dbReference>
<proteinExistence type="predicted"/>
<name>A0A840R4R5_9GAMM</name>
<evidence type="ECO:0000313" key="2">
    <source>
        <dbReference type="Proteomes" id="UP000536640"/>
    </source>
</evidence>
<gene>
    <name evidence="1" type="ORF">HNQ57_001691</name>
</gene>
<keyword evidence="2" id="KW-1185">Reference proteome</keyword>
<reference evidence="1 2" key="1">
    <citation type="submission" date="2020-08" db="EMBL/GenBank/DDBJ databases">
        <title>Genomic Encyclopedia of Type Strains, Phase IV (KMG-IV): sequencing the most valuable type-strain genomes for metagenomic binning, comparative biology and taxonomic classification.</title>
        <authorList>
            <person name="Goeker M."/>
        </authorList>
    </citation>
    <scope>NUCLEOTIDE SEQUENCE [LARGE SCALE GENOMIC DNA]</scope>
    <source>
        <strain evidence="1 2">DSM 25701</strain>
    </source>
</reference>
<dbReference type="AlphaFoldDB" id="A0A840R4R5"/>
<sequence length="47" mass="4800">MVYVGSAGAKATPTIATIAAVIHDNMLEYPSRSVHNGAAPLIEYAAG</sequence>
<comment type="caution">
    <text evidence="1">The sequence shown here is derived from an EMBL/GenBank/DDBJ whole genome shotgun (WGS) entry which is preliminary data.</text>
</comment>
<accession>A0A840R4R5</accession>
<organism evidence="1 2">
    <name type="scientific">Zhongshania antarctica</name>
    <dbReference type="NCBI Taxonomy" id="641702"/>
    <lineage>
        <taxon>Bacteria</taxon>
        <taxon>Pseudomonadati</taxon>
        <taxon>Pseudomonadota</taxon>
        <taxon>Gammaproteobacteria</taxon>
        <taxon>Cellvibrionales</taxon>
        <taxon>Spongiibacteraceae</taxon>
        <taxon>Zhongshania</taxon>
    </lineage>
</organism>
<dbReference type="EMBL" id="JACHHW010000004">
    <property type="protein sequence ID" value="MBB5187422.1"/>
    <property type="molecule type" value="Genomic_DNA"/>
</dbReference>
<protein>
    <submittedName>
        <fullName evidence="1">Uncharacterized protein</fullName>
    </submittedName>
</protein>